<organism evidence="2 3">
    <name type="scientific">Lactarius akahatsu</name>
    <dbReference type="NCBI Taxonomy" id="416441"/>
    <lineage>
        <taxon>Eukaryota</taxon>
        <taxon>Fungi</taxon>
        <taxon>Dikarya</taxon>
        <taxon>Basidiomycota</taxon>
        <taxon>Agaricomycotina</taxon>
        <taxon>Agaricomycetes</taxon>
        <taxon>Russulales</taxon>
        <taxon>Russulaceae</taxon>
        <taxon>Lactarius</taxon>
    </lineage>
</organism>
<reference evidence="2" key="1">
    <citation type="submission" date="2022-01" db="EMBL/GenBank/DDBJ databases">
        <title>Comparative genomics reveals a dynamic genome evolution in the ectomycorrhizal milk-cap (Lactarius) mushrooms.</title>
        <authorList>
            <consortium name="DOE Joint Genome Institute"/>
            <person name="Lebreton A."/>
            <person name="Tang N."/>
            <person name="Kuo A."/>
            <person name="LaButti K."/>
            <person name="Drula E."/>
            <person name="Barry K."/>
            <person name="Clum A."/>
            <person name="Lipzen A."/>
            <person name="Mousain D."/>
            <person name="Ng V."/>
            <person name="Wang R."/>
            <person name="Wang X."/>
            <person name="Dai Y."/>
            <person name="Henrissat B."/>
            <person name="Grigoriev I.V."/>
            <person name="Guerin-Laguette A."/>
            <person name="Yu F."/>
            <person name="Martin F.M."/>
        </authorList>
    </citation>
    <scope>NUCLEOTIDE SEQUENCE</scope>
    <source>
        <strain evidence="2">QP</strain>
    </source>
</reference>
<feature type="transmembrane region" description="Helical" evidence="1">
    <location>
        <begin position="50"/>
        <end position="70"/>
    </location>
</feature>
<keyword evidence="1" id="KW-0472">Membrane</keyword>
<keyword evidence="1" id="KW-0812">Transmembrane</keyword>
<keyword evidence="1" id="KW-1133">Transmembrane helix</keyword>
<accession>A0AAD4LEQ3</accession>
<keyword evidence="3" id="KW-1185">Reference proteome</keyword>
<evidence type="ECO:0000313" key="2">
    <source>
        <dbReference type="EMBL" id="KAH8988850.1"/>
    </source>
</evidence>
<evidence type="ECO:0000313" key="3">
    <source>
        <dbReference type="Proteomes" id="UP001201163"/>
    </source>
</evidence>
<gene>
    <name evidence="2" type="ORF">EDB92DRAFT_1947760</name>
</gene>
<name>A0AAD4LEQ3_9AGAM</name>
<protein>
    <submittedName>
        <fullName evidence="2">Uncharacterized protein</fullName>
    </submittedName>
</protein>
<dbReference type="AlphaFoldDB" id="A0AAD4LEQ3"/>
<sequence>MIIQLVARNTSQSLTCAQENSYCLSAQIENTDTSPTTGATHTPFLIRRNLIGVLVIAALLVLGTTLWLCFGKWSKPIRHFFKRKLRPSSSMHNTGATPLWIDDNGPRTVAAQRSVPDGADAEKAEIMDSSSSSTQSSLLDQDAIKINDGVKVEVALPAKVLQIKSGSRLAGLVR</sequence>
<proteinExistence type="predicted"/>
<dbReference type="Proteomes" id="UP001201163">
    <property type="component" value="Unassembled WGS sequence"/>
</dbReference>
<dbReference type="EMBL" id="JAKELL010000040">
    <property type="protein sequence ID" value="KAH8988850.1"/>
    <property type="molecule type" value="Genomic_DNA"/>
</dbReference>
<evidence type="ECO:0000256" key="1">
    <source>
        <dbReference type="SAM" id="Phobius"/>
    </source>
</evidence>
<comment type="caution">
    <text evidence="2">The sequence shown here is derived from an EMBL/GenBank/DDBJ whole genome shotgun (WGS) entry which is preliminary data.</text>
</comment>